<evidence type="ECO:0000313" key="1">
    <source>
        <dbReference type="EMBL" id="PON62339.1"/>
    </source>
</evidence>
<keyword evidence="2" id="KW-1185">Reference proteome</keyword>
<reference evidence="2" key="1">
    <citation type="submission" date="2016-06" db="EMBL/GenBank/DDBJ databases">
        <title>Parallel loss of symbiosis genes in relatives of nitrogen-fixing non-legume Parasponia.</title>
        <authorList>
            <person name="Van Velzen R."/>
            <person name="Holmer R."/>
            <person name="Bu F."/>
            <person name="Rutten L."/>
            <person name="Van Zeijl A."/>
            <person name="Liu W."/>
            <person name="Santuari L."/>
            <person name="Cao Q."/>
            <person name="Sharma T."/>
            <person name="Shen D."/>
            <person name="Roswanjaya Y."/>
            <person name="Wardhani T."/>
            <person name="Kalhor M.S."/>
            <person name="Jansen J."/>
            <person name="Van den Hoogen J."/>
            <person name="Gungor B."/>
            <person name="Hartog M."/>
            <person name="Hontelez J."/>
            <person name="Verver J."/>
            <person name="Yang W.-C."/>
            <person name="Schijlen E."/>
            <person name="Repin R."/>
            <person name="Schilthuizen M."/>
            <person name="Schranz E."/>
            <person name="Heidstra R."/>
            <person name="Miyata K."/>
            <person name="Fedorova E."/>
            <person name="Kohlen W."/>
            <person name="Bisseling T."/>
            <person name="Smit S."/>
            <person name="Geurts R."/>
        </authorList>
    </citation>
    <scope>NUCLEOTIDE SEQUENCE [LARGE SCALE GENOMIC DNA]</scope>
    <source>
        <strain evidence="2">cv. WU1-14</strain>
    </source>
</reference>
<organism evidence="1 2">
    <name type="scientific">Parasponia andersonii</name>
    <name type="common">Sponia andersonii</name>
    <dbReference type="NCBI Taxonomy" id="3476"/>
    <lineage>
        <taxon>Eukaryota</taxon>
        <taxon>Viridiplantae</taxon>
        <taxon>Streptophyta</taxon>
        <taxon>Embryophyta</taxon>
        <taxon>Tracheophyta</taxon>
        <taxon>Spermatophyta</taxon>
        <taxon>Magnoliopsida</taxon>
        <taxon>eudicotyledons</taxon>
        <taxon>Gunneridae</taxon>
        <taxon>Pentapetalae</taxon>
        <taxon>rosids</taxon>
        <taxon>fabids</taxon>
        <taxon>Rosales</taxon>
        <taxon>Cannabaceae</taxon>
        <taxon>Parasponia</taxon>
    </lineage>
</organism>
<sequence length="196" mass="21960">MTLKSEFGHFTRILIGMDLSQPISDSLMVEVGNDCFFIPLEYERLPDFCFTCQTISYATSFCRCGHKIGAAIEDDCKITRRCSRICKHVYRHPTKSSKTIEIPTQVVLSNISFTKTLITNSKEMPIKNSISLMVNTLRINNEVEPEKGKKKIHNSDDISKTKSLSQNLLVVANSDDSKNFIHSTDSSGKLSGSKTT</sequence>
<gene>
    <name evidence="1" type="ORF">PanWU01x14_138640</name>
</gene>
<dbReference type="EMBL" id="JXTB01000113">
    <property type="protein sequence ID" value="PON62339.1"/>
    <property type="molecule type" value="Genomic_DNA"/>
</dbReference>
<accession>A0A2P5CMQ9</accession>
<protein>
    <submittedName>
        <fullName evidence="1">Zinc knuckle CX2CX4HX4C</fullName>
    </submittedName>
</protein>
<dbReference type="AlphaFoldDB" id="A0A2P5CMQ9"/>
<evidence type="ECO:0000313" key="2">
    <source>
        <dbReference type="Proteomes" id="UP000237105"/>
    </source>
</evidence>
<proteinExistence type="predicted"/>
<comment type="caution">
    <text evidence="1">The sequence shown here is derived from an EMBL/GenBank/DDBJ whole genome shotgun (WGS) entry which is preliminary data.</text>
</comment>
<name>A0A2P5CMQ9_PARAD</name>
<dbReference type="Proteomes" id="UP000237105">
    <property type="component" value="Unassembled WGS sequence"/>
</dbReference>
<dbReference type="OrthoDB" id="1924068at2759"/>